<keyword evidence="8" id="KW-0325">Glycoprotein</keyword>
<evidence type="ECO:0000256" key="5">
    <source>
        <dbReference type="ARBA" id="ARBA00022679"/>
    </source>
</evidence>
<keyword evidence="5" id="KW-0808">Transferase</keyword>
<feature type="domain" description="UGGT thioredoxin-like" evidence="13">
    <location>
        <begin position="463"/>
        <end position="742"/>
    </location>
</feature>
<dbReference type="PANTHER" id="PTHR11226:SF0">
    <property type="entry name" value="UDP-GLUCOSE:GLYCOPROTEIN GLUCOSYLTRANSFERASE"/>
    <property type="match status" value="1"/>
</dbReference>
<evidence type="ECO:0000256" key="9">
    <source>
        <dbReference type="SAM" id="MobiDB-lite"/>
    </source>
</evidence>
<dbReference type="STRING" id="27349.A0A0L6URJ2"/>
<dbReference type="OrthoDB" id="27683at2759"/>
<evidence type="ECO:0000256" key="1">
    <source>
        <dbReference type="ARBA" id="ARBA00001913"/>
    </source>
</evidence>
<dbReference type="InterPro" id="IPR040497">
    <property type="entry name" value="Glyco_transf_24"/>
</dbReference>
<evidence type="ECO:0008006" key="18">
    <source>
        <dbReference type="Google" id="ProtNLM"/>
    </source>
</evidence>
<evidence type="ECO:0000259" key="12">
    <source>
        <dbReference type="Pfam" id="PF18401"/>
    </source>
</evidence>
<evidence type="ECO:0000256" key="2">
    <source>
        <dbReference type="ARBA" id="ARBA00004319"/>
    </source>
</evidence>
<evidence type="ECO:0000259" key="11">
    <source>
        <dbReference type="Pfam" id="PF18400"/>
    </source>
</evidence>
<dbReference type="SUPFAM" id="SSF53448">
    <property type="entry name" value="Nucleotide-diphospho-sugar transferases"/>
    <property type="match status" value="1"/>
</dbReference>
<evidence type="ECO:0000313" key="17">
    <source>
        <dbReference type="Proteomes" id="UP000037035"/>
    </source>
</evidence>
<gene>
    <name evidence="16" type="ORF">VP01_405g3</name>
</gene>
<feature type="domain" description="Glucosyltransferase 24 catalytic" evidence="15">
    <location>
        <begin position="1310"/>
        <end position="1421"/>
    </location>
</feature>
<keyword evidence="7" id="KW-0256">Endoplasmic reticulum</keyword>
<dbReference type="InterPro" id="IPR040694">
    <property type="entry name" value="UGGT_TRXL_2"/>
</dbReference>
<comment type="cofactor">
    <cofactor evidence="1">
        <name>Ca(2+)</name>
        <dbReference type="ChEBI" id="CHEBI:29108"/>
    </cofactor>
</comment>
<dbReference type="InterPro" id="IPR040693">
    <property type="entry name" value="UGGT_TRXL_1"/>
</dbReference>
<comment type="subcellular location">
    <subcellularLocation>
        <location evidence="2">Endoplasmic reticulum lumen</location>
    </subcellularLocation>
</comment>
<feature type="domain" description="Glucosyltransferase 24 catalytic" evidence="15">
    <location>
        <begin position="1435"/>
        <end position="1577"/>
    </location>
</feature>
<reference evidence="16 17" key="1">
    <citation type="submission" date="2015-08" db="EMBL/GenBank/DDBJ databases">
        <title>Next Generation Sequencing and Analysis of the Genome of Puccinia sorghi L Schw, the Causal Agent of Maize Common Rust.</title>
        <authorList>
            <person name="Rochi L."/>
            <person name="Burguener G."/>
            <person name="Darino M."/>
            <person name="Turjanski A."/>
            <person name="Kreff E."/>
            <person name="Dieguez M.J."/>
            <person name="Sacco F."/>
        </authorList>
    </citation>
    <scope>NUCLEOTIDE SEQUENCE [LARGE SCALE GENOMIC DNA]</scope>
    <source>
        <strain evidence="16 17">RO10H11247</strain>
    </source>
</reference>
<dbReference type="Pfam" id="PF18402">
    <property type="entry name" value="Thioredoxin_14"/>
    <property type="match status" value="1"/>
</dbReference>
<feature type="chain" id="PRO_5005568000" description="UDP-glucose:glycoprotein glucosyltransferase" evidence="10">
    <location>
        <begin position="24"/>
        <end position="1749"/>
    </location>
</feature>
<dbReference type="Pfam" id="PF18401">
    <property type="entry name" value="Thioredoxin_13"/>
    <property type="match status" value="1"/>
</dbReference>
<keyword evidence="6 10" id="KW-0732">Signal</keyword>
<dbReference type="VEuPathDB" id="FungiDB:VP01_405g3"/>
<dbReference type="Pfam" id="PF18400">
    <property type="entry name" value="Thioredoxin_12"/>
    <property type="match status" value="1"/>
</dbReference>
<feature type="region of interest" description="Disordered" evidence="9">
    <location>
        <begin position="1654"/>
        <end position="1677"/>
    </location>
</feature>
<evidence type="ECO:0000313" key="16">
    <source>
        <dbReference type="EMBL" id="KNZ51173.1"/>
    </source>
</evidence>
<dbReference type="GO" id="GO:0036503">
    <property type="term" value="P:ERAD pathway"/>
    <property type="evidence" value="ECO:0007669"/>
    <property type="project" value="TreeGrafter"/>
</dbReference>
<evidence type="ECO:0000256" key="6">
    <source>
        <dbReference type="ARBA" id="ARBA00022729"/>
    </source>
</evidence>
<feature type="signal peptide" evidence="10">
    <location>
        <begin position="1"/>
        <end position="23"/>
    </location>
</feature>
<evidence type="ECO:0000259" key="14">
    <source>
        <dbReference type="Pfam" id="PF18403"/>
    </source>
</evidence>
<dbReference type="InterPro" id="IPR029044">
    <property type="entry name" value="Nucleotide-diphossugar_trans"/>
</dbReference>
<feature type="domain" description="UGGT thioredoxin-like" evidence="12">
    <location>
        <begin position="304"/>
        <end position="441"/>
    </location>
</feature>
<dbReference type="EMBL" id="LAVV01009124">
    <property type="protein sequence ID" value="KNZ51173.1"/>
    <property type="molecule type" value="Genomic_DNA"/>
</dbReference>
<dbReference type="InterPro" id="IPR040692">
    <property type="entry name" value="UGGT_TRXL_3"/>
</dbReference>
<organism evidence="16 17">
    <name type="scientific">Puccinia sorghi</name>
    <dbReference type="NCBI Taxonomy" id="27349"/>
    <lineage>
        <taxon>Eukaryota</taxon>
        <taxon>Fungi</taxon>
        <taxon>Dikarya</taxon>
        <taxon>Basidiomycota</taxon>
        <taxon>Pucciniomycotina</taxon>
        <taxon>Pucciniomycetes</taxon>
        <taxon>Pucciniales</taxon>
        <taxon>Pucciniaceae</taxon>
        <taxon>Puccinia</taxon>
    </lineage>
</organism>
<feature type="compositionally biased region" description="Basic and acidic residues" evidence="9">
    <location>
        <begin position="1654"/>
        <end position="1673"/>
    </location>
</feature>
<dbReference type="GO" id="GO:0005788">
    <property type="term" value="C:endoplasmic reticulum lumen"/>
    <property type="evidence" value="ECO:0007669"/>
    <property type="project" value="UniProtKB-SubCell"/>
</dbReference>
<evidence type="ECO:0000259" key="13">
    <source>
        <dbReference type="Pfam" id="PF18402"/>
    </source>
</evidence>
<dbReference type="PANTHER" id="PTHR11226">
    <property type="entry name" value="UDP-GLUCOSE GLYCOPROTEIN:GLUCOSYLTRANSFERASE"/>
    <property type="match status" value="1"/>
</dbReference>
<dbReference type="InterPro" id="IPR040525">
    <property type="entry name" value="UGGT_TRXL_4"/>
</dbReference>
<comment type="pathway">
    <text evidence="3">Protein modification; protein glycosylation.</text>
</comment>
<accession>A0A0L6URJ2</accession>
<evidence type="ECO:0000256" key="7">
    <source>
        <dbReference type="ARBA" id="ARBA00022824"/>
    </source>
</evidence>
<dbReference type="InterPro" id="IPR009448">
    <property type="entry name" value="UDP-g_GGtrans"/>
</dbReference>
<dbReference type="GO" id="GO:0018279">
    <property type="term" value="P:protein N-linked glycosylation via asparagine"/>
    <property type="evidence" value="ECO:0007669"/>
    <property type="project" value="TreeGrafter"/>
</dbReference>
<dbReference type="Pfam" id="PF18403">
    <property type="entry name" value="Thioredoxin_15"/>
    <property type="match status" value="1"/>
</dbReference>
<dbReference type="Gene3D" id="3.90.550.10">
    <property type="entry name" value="Spore Coat Polysaccharide Biosynthesis Protein SpsA, Chain A"/>
    <property type="match status" value="1"/>
</dbReference>
<feature type="domain" description="Glucosyltransferase 24 catalytic" evidence="15">
    <location>
        <begin position="1595"/>
        <end position="1629"/>
    </location>
</feature>
<protein>
    <recommendedName>
        <fullName evidence="18">UDP-glucose:glycoprotein glucosyltransferase</fullName>
    </recommendedName>
</protein>
<feature type="domain" description="UGGT thioredoxin-like" evidence="11">
    <location>
        <begin position="38"/>
        <end position="245"/>
    </location>
</feature>
<name>A0A0L6URJ2_9BASI</name>
<evidence type="ECO:0000256" key="8">
    <source>
        <dbReference type="ARBA" id="ARBA00023180"/>
    </source>
</evidence>
<dbReference type="Pfam" id="PF18404">
    <property type="entry name" value="Glyco_transf_24"/>
    <property type="match status" value="3"/>
</dbReference>
<feature type="domain" description="UDP-glucose:glycoprotein glucosyltransferase thioredoxin-like" evidence="14">
    <location>
        <begin position="779"/>
        <end position="965"/>
    </location>
</feature>
<comment type="similarity">
    <text evidence="4">Belongs to the glycosyltransferase 8 family.</text>
</comment>
<evidence type="ECO:0000256" key="10">
    <source>
        <dbReference type="SAM" id="SignalP"/>
    </source>
</evidence>
<evidence type="ECO:0000256" key="3">
    <source>
        <dbReference type="ARBA" id="ARBA00004922"/>
    </source>
</evidence>
<keyword evidence="17" id="KW-1185">Reference proteome</keyword>
<dbReference type="Pfam" id="PF06427">
    <property type="entry name" value="UDP-g_GGTase"/>
    <property type="match status" value="1"/>
</dbReference>
<sequence>MKRLRGLRKRLGLLLILSSGVLAGSPPISVSIQATWQEPPMLVQVLESATLERPGVLFSALDAVCTSWEDGKSKLSTDQQTYEYLMSLLRSPGLLDGPGEIESLAFSIALKEAQPKIEAFRAWYASLPSNLTAPIESQDNAAGSKTDDCKSWALINDSKVCDFSKLTQLLESKHLAEKIQPQPQVLPFDHQQGRSSPKSRVPIVILYASPDPGSLCPFHRVLHATSKKHQPGATYIFRWKISSVPSTSSKSSLLSGWGASLDIKKSEYLTLDDRPVESSSKEDFQLVIDGTKQPAGTEVQVVSEQAKLKPLKAAEIFDIGAKAAQHVLSSPSPLSALRHLTEDFPLIAHALVNEWVPGRISRELRGELQENIANGIPAGQSAVWMNGLQLSSLVSLENLNFFKLVEIMRSERRWIALLTSLGINSLQARTLIVDEKLNLAMNPEAASALEVGEIDASTLGVRFDASDRQEGGGAIIWFNDLENDDRYSMWPTTLRAILRPTFPGQLHAIGRNLINVVLGLDLTQRKNLHTLGHVIELMISRNLPIRWGVVPIPTGNTSEGEKMSRYLWDMIEAVGPMETLKFMKEFTVSLEPQAETIDVEQFSAKASELVSSEKKSPEEAQAHERKFQNWLNKSQQYSSRLSLCSNDNSIPACMLINGRFFPMEEVGLINCITLSCIYCNALICFFSSALAQNYRSHLQETATLHIGFLQHQVYFNLLKDDASVADYLYDLPMVHRARNDLVFPSETRPLQFVNLVEALQSTDVLAASTFFQNSALPRNDDQPIASLWVVGNLDSSIGISAVAATLGLLVCMRSSSDTFIQVSFVHTPPEDSDTPTEVSARLAALLSPAIDEKIKTSDLLDLLDRHGYRVIVSDDSDLGIELVLKKVQAEGSDVAGTNDQPAWAGTREFARTLGVQSDDLAVIINGRILHVSPGTKLLSEDLVLLVEYETQQRIGTLMEALRSLNDFDLAQHYSKVPLIMCTVGFVLVGSNDGFGLSSSSETRSAKHLSRDGQYSSFKHGDEQAALFEFGVILNPASEAAQRWSALLETLSHRSDVAIKIWFNPSLELNELPIKRFFRSAIWNSLEFDKNGRAIPALVNFRGIPTETLFTLAIDTPPAWLALPHDSIHDLDNIMLSELPSAYSSQGVEAIFQLDHIILAGHAREVPSDIPPRGLQVVLSDLLRNQEVDTIIMANLGYFQFKSAPGLHRLSIRPGRSLELYQFQSTDSESENNEAYQLLSLTTFNGLTIYPRVRKRPDKTSETLIEPLSTSSKKNPGREFSKIMGQVKDLAAGMLKNQGFDLASRAAPSIINVFTVASGLLYEMIFPPANGVFDVCQCHASHPQSVWFISNFLSPSFKRFIPHLAREYGFDYQLVTYRWPSWLRAQKEKQRVIWGYKILFLDVLFPLEVDRVIFVDSDQVISECNIDFWDRSGLNLAFLSVQQIVRTDLKALVDLDMEGAPYAYPPMCNDRNETKGFRFWDTGYWKESLQGRPYHIRYIYLFTALYVVDLRVFRTVAAGDLLRQHYQALSADPGSLANLDQDLPNNMQGMLPIFTLEQSWLWCETWCSDEGLKTAKTIGARERYEYLMLLPFFGHKYADLCNNPLTHEPKLKRARRLIPEWEEYDQEVAALAARIKKNHAGEFSSKITVQAGEKIDDGKDHYDHPKENHDDVKPSKGLADDDLDSSVWSLHGEEGLCDLGQASKCEILVTDKSAIFRKTIPVKVCVYESISQRSSLDIEKSLNVVPGMDF</sequence>
<evidence type="ECO:0000259" key="15">
    <source>
        <dbReference type="Pfam" id="PF18404"/>
    </source>
</evidence>
<comment type="caution">
    <text evidence="16">The sequence shown here is derived from an EMBL/GenBank/DDBJ whole genome shotgun (WGS) entry which is preliminary data.</text>
</comment>
<evidence type="ECO:0000256" key="4">
    <source>
        <dbReference type="ARBA" id="ARBA00006351"/>
    </source>
</evidence>
<proteinExistence type="inferred from homology"/>
<dbReference type="GO" id="GO:0051082">
    <property type="term" value="F:unfolded protein binding"/>
    <property type="evidence" value="ECO:0007669"/>
    <property type="project" value="TreeGrafter"/>
</dbReference>
<dbReference type="Proteomes" id="UP000037035">
    <property type="component" value="Unassembled WGS sequence"/>
</dbReference>
<dbReference type="GO" id="GO:0003980">
    <property type="term" value="F:UDP-glucose:glycoprotein glucosyltransferase activity"/>
    <property type="evidence" value="ECO:0007669"/>
    <property type="project" value="InterPro"/>
</dbReference>
<dbReference type="UniPathway" id="UPA00378"/>